<evidence type="ECO:0000313" key="14">
    <source>
        <dbReference type="Proteomes" id="UP000831607"/>
    </source>
</evidence>
<evidence type="ECO:0000256" key="7">
    <source>
        <dbReference type="ARBA" id="ARBA00047851"/>
    </source>
</evidence>
<dbReference type="PANTHER" id="PTHR20857">
    <property type="entry name" value="THIAMINE-PHOSPHATE PYROPHOSPHORYLASE"/>
    <property type="match status" value="1"/>
</dbReference>
<comment type="pathway">
    <text evidence="1 9 11">Cofactor biosynthesis; thiamine diphosphate biosynthesis; thiamine phosphate from 4-amino-2-methyl-5-diphosphomethylpyrimidine and 4-methyl-5-(2-phosphoethyl)-thiazole: step 1/1.</text>
</comment>
<dbReference type="PANTHER" id="PTHR20857:SF15">
    <property type="entry name" value="THIAMINE-PHOSPHATE SYNTHASE"/>
    <property type="match status" value="1"/>
</dbReference>
<evidence type="ECO:0000256" key="4">
    <source>
        <dbReference type="ARBA" id="ARBA00022842"/>
    </source>
</evidence>
<dbReference type="NCBIfam" id="TIGR00693">
    <property type="entry name" value="thiE"/>
    <property type="match status" value="1"/>
</dbReference>
<evidence type="ECO:0000256" key="8">
    <source>
        <dbReference type="ARBA" id="ARBA00047883"/>
    </source>
</evidence>
<proteinExistence type="inferred from homology"/>
<evidence type="ECO:0000256" key="2">
    <source>
        <dbReference type="ARBA" id="ARBA00022679"/>
    </source>
</evidence>
<dbReference type="CDD" id="cd00564">
    <property type="entry name" value="TMP_TenI"/>
    <property type="match status" value="1"/>
</dbReference>
<comment type="caution">
    <text evidence="9">Lacks conserved residue(s) required for the propagation of feature annotation.</text>
</comment>
<gene>
    <name evidence="9" type="primary">thiE</name>
    <name evidence="13" type="ORF">DHf2319_12275</name>
</gene>
<evidence type="ECO:0000256" key="3">
    <source>
        <dbReference type="ARBA" id="ARBA00022723"/>
    </source>
</evidence>
<evidence type="ECO:0000256" key="11">
    <source>
        <dbReference type="RuleBase" id="RU004253"/>
    </source>
</evidence>
<keyword evidence="3 9" id="KW-0479">Metal-binding</keyword>
<dbReference type="SUPFAM" id="SSF51391">
    <property type="entry name" value="Thiamin phosphate synthase"/>
    <property type="match status" value="1"/>
</dbReference>
<comment type="function">
    <text evidence="9">Condenses 4-methyl-5-(beta-hydroxyethyl)thiazole monophosphate (THZ-P) and 2-methyl-4-amino-5-hydroxymethyl pyrimidine pyrophosphate (HMP-PP) to form thiamine monophosphate (TMP).</text>
</comment>
<keyword evidence="2 9" id="KW-0808">Transferase</keyword>
<protein>
    <recommendedName>
        <fullName evidence="9">Thiamine-phosphate synthase</fullName>
        <shortName evidence="9">TP synthase</shortName>
        <shortName evidence="9">TPS</shortName>
        <ecNumber evidence="9">2.5.1.3</ecNumber>
    </recommendedName>
    <alternativeName>
        <fullName evidence="9">Thiamine-phosphate pyrophosphorylase</fullName>
        <shortName evidence="9">TMP pyrophosphorylase</shortName>
        <shortName evidence="9">TMP-PPase</shortName>
    </alternativeName>
</protein>
<evidence type="ECO:0000259" key="12">
    <source>
        <dbReference type="Pfam" id="PF02581"/>
    </source>
</evidence>
<dbReference type="Proteomes" id="UP000831607">
    <property type="component" value="Chromosome"/>
</dbReference>
<dbReference type="Gene3D" id="3.20.20.70">
    <property type="entry name" value="Aldolase class I"/>
    <property type="match status" value="1"/>
</dbReference>
<evidence type="ECO:0000256" key="1">
    <source>
        <dbReference type="ARBA" id="ARBA00005165"/>
    </source>
</evidence>
<dbReference type="InterPro" id="IPR022998">
    <property type="entry name" value="ThiamineP_synth_TenI"/>
</dbReference>
<sequence length="216" mass="23026">MKQALRFPSGLYGVTPDWHDADRLEQAIRQAAAGGMTAVQLRLKEVTPTQRRAIAQHLLPVCRDLQVPLIMNDDWQLAIELGADGVHLGKDDADPAQVRSQLPPSMLLGVSCYSDLDRARQMLAVGVDYIAFGAMFSSGTKPQASRAQLTILTQAQALVKSMAPRPAVVAIGGITADNAASVLAAGADSLAVVGGLFITDDITNTAHRFNTLWPTV</sequence>
<accession>A0ABY4AJE3</accession>
<feature type="binding site" evidence="9">
    <location>
        <position position="72"/>
    </location>
    <ligand>
        <name>4-amino-2-methyl-5-(diphosphooxymethyl)pyrimidine</name>
        <dbReference type="ChEBI" id="CHEBI:57841"/>
    </ligand>
</feature>
<keyword evidence="5 9" id="KW-0784">Thiamine biosynthesis</keyword>
<dbReference type="InterPro" id="IPR013785">
    <property type="entry name" value="Aldolase_TIM"/>
</dbReference>
<dbReference type="InterPro" id="IPR034291">
    <property type="entry name" value="TMP_synthase"/>
</dbReference>
<feature type="binding site" evidence="9">
    <location>
        <begin position="138"/>
        <end position="140"/>
    </location>
    <ligand>
        <name>2-[(2R,5Z)-2-carboxy-4-methylthiazol-5(2H)-ylidene]ethyl phosphate</name>
        <dbReference type="ChEBI" id="CHEBI:62899"/>
    </ligand>
</feature>
<evidence type="ECO:0000256" key="6">
    <source>
        <dbReference type="ARBA" id="ARBA00047334"/>
    </source>
</evidence>
<reference evidence="13 14" key="1">
    <citation type="submission" date="2020-11" db="EMBL/GenBank/DDBJ databases">
        <title>Algicoccus daihaiensis sp.nov., isolated from Daihai Lake in Inner Mongolia.</title>
        <authorList>
            <person name="Kai J."/>
        </authorList>
    </citation>
    <scope>NUCLEOTIDE SEQUENCE [LARGE SCALE GENOMIC DNA]</scope>
    <source>
        <strain evidence="14">f23</strain>
    </source>
</reference>
<dbReference type="InterPro" id="IPR036206">
    <property type="entry name" value="ThiamineP_synth_sf"/>
</dbReference>
<evidence type="ECO:0000256" key="9">
    <source>
        <dbReference type="HAMAP-Rule" id="MF_00097"/>
    </source>
</evidence>
<feature type="binding site" evidence="9">
    <location>
        <position position="141"/>
    </location>
    <ligand>
        <name>4-amino-2-methyl-5-(diphosphooxymethyl)pyrimidine</name>
        <dbReference type="ChEBI" id="CHEBI:57841"/>
    </ligand>
</feature>
<evidence type="ECO:0000256" key="10">
    <source>
        <dbReference type="RuleBase" id="RU003826"/>
    </source>
</evidence>
<dbReference type="Pfam" id="PF02581">
    <property type="entry name" value="TMP-TENI"/>
    <property type="match status" value="1"/>
</dbReference>
<comment type="cofactor">
    <cofactor evidence="9">
        <name>Mg(2+)</name>
        <dbReference type="ChEBI" id="CHEBI:18420"/>
    </cofactor>
    <text evidence="9">Binds 1 Mg(2+) ion per subunit.</text>
</comment>
<comment type="catalytic activity">
    <reaction evidence="7 9 10">
        <text>2-(2-carboxy-4-methylthiazol-5-yl)ethyl phosphate + 4-amino-2-methyl-5-(diphosphooxymethyl)pyrimidine + 2 H(+) = thiamine phosphate + CO2 + diphosphate</text>
        <dbReference type="Rhea" id="RHEA:47848"/>
        <dbReference type="ChEBI" id="CHEBI:15378"/>
        <dbReference type="ChEBI" id="CHEBI:16526"/>
        <dbReference type="ChEBI" id="CHEBI:33019"/>
        <dbReference type="ChEBI" id="CHEBI:37575"/>
        <dbReference type="ChEBI" id="CHEBI:57841"/>
        <dbReference type="ChEBI" id="CHEBI:62890"/>
        <dbReference type="EC" id="2.5.1.3"/>
    </reaction>
</comment>
<comment type="catalytic activity">
    <reaction evidence="6 9 10">
        <text>4-methyl-5-(2-phosphooxyethyl)-thiazole + 4-amino-2-methyl-5-(diphosphooxymethyl)pyrimidine + H(+) = thiamine phosphate + diphosphate</text>
        <dbReference type="Rhea" id="RHEA:22328"/>
        <dbReference type="ChEBI" id="CHEBI:15378"/>
        <dbReference type="ChEBI" id="CHEBI:33019"/>
        <dbReference type="ChEBI" id="CHEBI:37575"/>
        <dbReference type="ChEBI" id="CHEBI:57841"/>
        <dbReference type="ChEBI" id="CHEBI:58296"/>
        <dbReference type="EC" id="2.5.1.3"/>
    </reaction>
</comment>
<dbReference type="EMBL" id="CP063982">
    <property type="protein sequence ID" value="UOD50198.1"/>
    <property type="molecule type" value="Genomic_DNA"/>
</dbReference>
<dbReference type="EC" id="2.5.1.3" evidence="9"/>
<organism evidence="13 14">
    <name type="scientific">Orrella daihaiensis</name>
    <dbReference type="NCBI Taxonomy" id="2782176"/>
    <lineage>
        <taxon>Bacteria</taxon>
        <taxon>Pseudomonadati</taxon>
        <taxon>Pseudomonadota</taxon>
        <taxon>Betaproteobacteria</taxon>
        <taxon>Burkholderiales</taxon>
        <taxon>Alcaligenaceae</taxon>
        <taxon>Orrella</taxon>
    </lineage>
</organism>
<evidence type="ECO:0000256" key="5">
    <source>
        <dbReference type="ARBA" id="ARBA00022977"/>
    </source>
</evidence>
<feature type="domain" description="Thiamine phosphate synthase/TenI" evidence="12">
    <location>
        <begin position="11"/>
        <end position="195"/>
    </location>
</feature>
<feature type="binding site" evidence="9">
    <location>
        <position position="111"/>
    </location>
    <ligand>
        <name>4-amino-2-methyl-5-(diphosphooxymethyl)pyrimidine</name>
        <dbReference type="ChEBI" id="CHEBI:57841"/>
    </ligand>
</feature>
<evidence type="ECO:0000313" key="13">
    <source>
        <dbReference type="EMBL" id="UOD50198.1"/>
    </source>
</evidence>
<keyword evidence="4 9" id="KW-0460">Magnesium</keyword>
<keyword evidence="14" id="KW-1185">Reference proteome</keyword>
<comment type="similarity">
    <text evidence="9 10">Belongs to the thiamine-phosphate synthase family.</text>
</comment>
<feature type="binding site" evidence="9">
    <location>
        <position position="173"/>
    </location>
    <ligand>
        <name>2-[(2R,5Z)-2-carboxy-4-methylthiazol-5(2H)-ylidene]ethyl phosphate</name>
        <dbReference type="ChEBI" id="CHEBI:62899"/>
    </ligand>
</feature>
<dbReference type="RefSeq" id="WP_243478596.1">
    <property type="nucleotide sequence ID" value="NZ_CP063982.1"/>
</dbReference>
<feature type="binding site" evidence="9">
    <location>
        <begin position="40"/>
        <end position="44"/>
    </location>
    <ligand>
        <name>4-amino-2-methyl-5-(diphosphooxymethyl)pyrimidine</name>
        <dbReference type="ChEBI" id="CHEBI:57841"/>
    </ligand>
</feature>
<feature type="binding site" evidence="9">
    <location>
        <position position="73"/>
    </location>
    <ligand>
        <name>Mg(2+)</name>
        <dbReference type="ChEBI" id="CHEBI:18420"/>
    </ligand>
</feature>
<comment type="catalytic activity">
    <reaction evidence="8 9 10">
        <text>2-[(2R,5Z)-2-carboxy-4-methylthiazol-5(2H)-ylidene]ethyl phosphate + 4-amino-2-methyl-5-(diphosphooxymethyl)pyrimidine + 2 H(+) = thiamine phosphate + CO2 + diphosphate</text>
        <dbReference type="Rhea" id="RHEA:47844"/>
        <dbReference type="ChEBI" id="CHEBI:15378"/>
        <dbReference type="ChEBI" id="CHEBI:16526"/>
        <dbReference type="ChEBI" id="CHEBI:33019"/>
        <dbReference type="ChEBI" id="CHEBI:37575"/>
        <dbReference type="ChEBI" id="CHEBI:57841"/>
        <dbReference type="ChEBI" id="CHEBI:62899"/>
        <dbReference type="EC" id="2.5.1.3"/>
    </reaction>
</comment>
<feature type="binding site" evidence="9">
    <location>
        <position position="92"/>
    </location>
    <ligand>
        <name>Mg(2+)</name>
        <dbReference type="ChEBI" id="CHEBI:18420"/>
    </ligand>
</feature>
<name>A0ABY4AJE3_9BURK</name>
<dbReference type="HAMAP" id="MF_00097">
    <property type="entry name" value="TMP_synthase"/>
    <property type="match status" value="1"/>
</dbReference>
<dbReference type="GO" id="GO:0004789">
    <property type="term" value="F:thiamine-phosphate diphosphorylase activity"/>
    <property type="evidence" value="ECO:0007669"/>
    <property type="project" value="UniProtKB-EC"/>
</dbReference>